<accession>A0A916QF24</accession>
<reference evidence="2" key="2">
    <citation type="journal article" date="2021" name="Data Brief">
        <title>Draft genome sequence data of the facultative, thermophilic, xylanolytic bacterium Paenibacillus sp. strain DA-C8.</title>
        <authorList>
            <person name="Chhe C."/>
            <person name="Uke A."/>
            <person name="Baramee S."/>
            <person name="Ungkulpasvich U."/>
            <person name="Tachaapaikoon C."/>
            <person name="Pason P."/>
            <person name="Waeonukul R."/>
            <person name="Ratanakhanokchai K."/>
            <person name="Kosugi A."/>
        </authorList>
    </citation>
    <scope>NUCLEOTIDE SEQUENCE</scope>
    <source>
        <strain evidence="2">DA-C8</strain>
    </source>
</reference>
<evidence type="ECO:0000313" key="2">
    <source>
        <dbReference type="EMBL" id="GFR37764.1"/>
    </source>
</evidence>
<reference evidence="2" key="1">
    <citation type="submission" date="2020-08" db="EMBL/GenBank/DDBJ databases">
        <authorList>
            <person name="Uke A."/>
            <person name="Chhe C."/>
            <person name="Baramee S."/>
            <person name="Kosugi A."/>
        </authorList>
    </citation>
    <scope>NUCLEOTIDE SEQUENCE</scope>
    <source>
        <strain evidence="2">DA-C8</strain>
    </source>
</reference>
<dbReference type="AlphaFoldDB" id="A0A916QF24"/>
<keyword evidence="1" id="KW-0472">Membrane</keyword>
<proteinExistence type="predicted"/>
<evidence type="ECO:0000256" key="1">
    <source>
        <dbReference type="SAM" id="Phobius"/>
    </source>
</evidence>
<feature type="transmembrane region" description="Helical" evidence="1">
    <location>
        <begin position="54"/>
        <end position="73"/>
    </location>
</feature>
<organism evidence="2 3">
    <name type="scientific">Insulibacter thermoxylanivorax</name>
    <dbReference type="NCBI Taxonomy" id="2749268"/>
    <lineage>
        <taxon>Bacteria</taxon>
        <taxon>Bacillati</taxon>
        <taxon>Bacillota</taxon>
        <taxon>Bacilli</taxon>
        <taxon>Bacillales</taxon>
        <taxon>Paenibacillaceae</taxon>
        <taxon>Insulibacter</taxon>
    </lineage>
</organism>
<keyword evidence="1" id="KW-1133">Transmembrane helix</keyword>
<dbReference type="EMBL" id="BMAQ01000006">
    <property type="protein sequence ID" value="GFR37764.1"/>
    <property type="molecule type" value="Genomic_DNA"/>
</dbReference>
<keyword evidence="3" id="KW-1185">Reference proteome</keyword>
<evidence type="ECO:0000313" key="3">
    <source>
        <dbReference type="Proteomes" id="UP000654993"/>
    </source>
</evidence>
<gene>
    <name evidence="2" type="ORF">PRECH8_10600</name>
</gene>
<name>A0A916QF24_9BACL</name>
<comment type="caution">
    <text evidence="2">The sequence shown here is derived from an EMBL/GenBank/DDBJ whole genome shotgun (WGS) entry which is preliminary data.</text>
</comment>
<keyword evidence="1" id="KW-0812">Transmembrane</keyword>
<feature type="transmembrane region" description="Helical" evidence="1">
    <location>
        <begin position="6"/>
        <end position="26"/>
    </location>
</feature>
<dbReference type="Proteomes" id="UP000654993">
    <property type="component" value="Unassembled WGS sequence"/>
</dbReference>
<sequence>MPWWQVLLILSIVVVALGLISSLRVAMEKRKGEVLDEGVSGTVSKHKMKANPILWTYVIFIILILFVAVYFLIKYPGGAYPGG</sequence>
<protein>
    <submittedName>
        <fullName evidence="2">Uncharacterized protein</fullName>
    </submittedName>
</protein>